<gene>
    <name evidence="2" type="ORF">Tci_648126</name>
</gene>
<feature type="non-terminal residue" evidence="2">
    <location>
        <position position="1"/>
    </location>
</feature>
<reference evidence="2" key="1">
    <citation type="journal article" date="2019" name="Sci. Rep.">
        <title>Draft genome of Tanacetum cinerariifolium, the natural source of mosquito coil.</title>
        <authorList>
            <person name="Yamashiro T."/>
            <person name="Shiraishi A."/>
            <person name="Satake H."/>
            <person name="Nakayama K."/>
        </authorList>
    </citation>
    <scope>NUCLEOTIDE SEQUENCE</scope>
</reference>
<evidence type="ECO:0000256" key="1">
    <source>
        <dbReference type="SAM" id="MobiDB-lite"/>
    </source>
</evidence>
<name>A0A699K8L1_TANCI</name>
<sequence>YTIKKIQGTDSFEFILANKRCVVDAEVFRKILGICPRVEGEEFTEGMFYKENVDYPELISEDFAFQIDHKKEKKSKRETMPFLDSPKSSSITSFHNTSLSPTSDFNTIIQSRMMIKGKGSQGKKIADTHMADVDVFEEFDSELARKKTASRRVIKKKATISTVDNIIPDPDVALELGKSISLTKAAEEEAARQVHATHARIVTESVLESARRRPSGVAIRDNPQVSKKVSFGHSQKLKGVQSLTPEEQEATDTMKALRESKKTSRRQPFTGGSSEGNGRILGVFDESTVISATSSEGTCTKPGVLMKTKIRIF</sequence>
<proteinExistence type="predicted"/>
<evidence type="ECO:0000313" key="2">
    <source>
        <dbReference type="EMBL" id="GFA76154.1"/>
    </source>
</evidence>
<protein>
    <submittedName>
        <fullName evidence="2">Uncharacterized protein</fullName>
    </submittedName>
</protein>
<feature type="region of interest" description="Disordered" evidence="1">
    <location>
        <begin position="256"/>
        <end position="280"/>
    </location>
</feature>
<feature type="compositionally biased region" description="Polar residues" evidence="1">
    <location>
        <begin position="86"/>
        <end position="96"/>
    </location>
</feature>
<accession>A0A699K8L1</accession>
<dbReference type="AlphaFoldDB" id="A0A699K8L1"/>
<comment type="caution">
    <text evidence="2">The sequence shown here is derived from an EMBL/GenBank/DDBJ whole genome shotgun (WGS) entry which is preliminary data.</text>
</comment>
<organism evidence="2">
    <name type="scientific">Tanacetum cinerariifolium</name>
    <name type="common">Dalmatian daisy</name>
    <name type="synonym">Chrysanthemum cinerariifolium</name>
    <dbReference type="NCBI Taxonomy" id="118510"/>
    <lineage>
        <taxon>Eukaryota</taxon>
        <taxon>Viridiplantae</taxon>
        <taxon>Streptophyta</taxon>
        <taxon>Embryophyta</taxon>
        <taxon>Tracheophyta</taxon>
        <taxon>Spermatophyta</taxon>
        <taxon>Magnoliopsida</taxon>
        <taxon>eudicotyledons</taxon>
        <taxon>Gunneridae</taxon>
        <taxon>Pentapetalae</taxon>
        <taxon>asterids</taxon>
        <taxon>campanulids</taxon>
        <taxon>Asterales</taxon>
        <taxon>Asteraceae</taxon>
        <taxon>Asteroideae</taxon>
        <taxon>Anthemideae</taxon>
        <taxon>Anthemidinae</taxon>
        <taxon>Tanacetum</taxon>
    </lineage>
</organism>
<feature type="region of interest" description="Disordered" evidence="1">
    <location>
        <begin position="76"/>
        <end position="96"/>
    </location>
</feature>
<dbReference type="EMBL" id="BKCJ010482958">
    <property type="protein sequence ID" value="GFA76154.1"/>
    <property type="molecule type" value="Genomic_DNA"/>
</dbReference>